<dbReference type="InterPro" id="IPR015915">
    <property type="entry name" value="Kelch-typ_b-propeller"/>
</dbReference>
<dbReference type="SUPFAM" id="SSF89372">
    <property type="entry name" value="Fucose-specific lectin"/>
    <property type="match status" value="1"/>
</dbReference>
<reference evidence="3 4" key="1">
    <citation type="submission" date="2018-04" db="EMBL/GenBank/DDBJ databases">
        <title>Novel actinobacteria from marine sediment.</title>
        <authorList>
            <person name="Ng Z.Y."/>
            <person name="Tan G.Y.A."/>
        </authorList>
    </citation>
    <scope>NUCLEOTIDE SEQUENCE [LARGE SCALE GENOMIC DNA]</scope>
    <source>
        <strain evidence="3 4">TPS81</strain>
    </source>
</reference>
<evidence type="ECO:0000313" key="3">
    <source>
        <dbReference type="EMBL" id="RCV55118.1"/>
    </source>
</evidence>
<accession>A0A368T2G7</accession>
<dbReference type="OrthoDB" id="4147030at2"/>
<name>A0A368T2G7_9ACTN</name>
<dbReference type="PANTHER" id="PTHR24412:SF441">
    <property type="entry name" value="KELCH-LIKE PROTEIN 28"/>
    <property type="match status" value="1"/>
</dbReference>
<dbReference type="Proteomes" id="UP000253318">
    <property type="component" value="Unassembled WGS sequence"/>
</dbReference>
<dbReference type="Gene3D" id="2.120.10.80">
    <property type="entry name" value="Kelch-type beta propeller"/>
    <property type="match status" value="1"/>
</dbReference>
<organism evidence="3 4">
    <name type="scientific">Marinitenerispora sediminis</name>
    <dbReference type="NCBI Taxonomy" id="1931232"/>
    <lineage>
        <taxon>Bacteria</taxon>
        <taxon>Bacillati</taxon>
        <taxon>Actinomycetota</taxon>
        <taxon>Actinomycetes</taxon>
        <taxon>Streptosporangiales</taxon>
        <taxon>Nocardiopsidaceae</taxon>
        <taxon>Marinitenerispora</taxon>
    </lineage>
</organism>
<evidence type="ECO:0000313" key="4">
    <source>
        <dbReference type="Proteomes" id="UP000253318"/>
    </source>
</evidence>
<evidence type="ECO:0008006" key="5">
    <source>
        <dbReference type="Google" id="ProtNLM"/>
    </source>
</evidence>
<gene>
    <name evidence="3" type="ORF">DEF24_18405</name>
</gene>
<dbReference type="RefSeq" id="WP_114399765.1">
    <property type="nucleotide sequence ID" value="NZ_QEIM01000152.1"/>
</dbReference>
<proteinExistence type="predicted"/>
<keyword evidence="1" id="KW-0880">Kelch repeat</keyword>
<keyword evidence="2" id="KW-0677">Repeat</keyword>
<evidence type="ECO:0000256" key="1">
    <source>
        <dbReference type="ARBA" id="ARBA00022441"/>
    </source>
</evidence>
<dbReference type="AlphaFoldDB" id="A0A368T2G7"/>
<evidence type="ECO:0000256" key="2">
    <source>
        <dbReference type="ARBA" id="ARBA00022737"/>
    </source>
</evidence>
<dbReference type="EMBL" id="QEIN01000153">
    <property type="protein sequence ID" value="RCV55118.1"/>
    <property type="molecule type" value="Genomic_DNA"/>
</dbReference>
<sequence length="305" mass="34354">MSEFGGQEGTARVGVAPLYWSRYEGTEWKELGEIPGVQTVGSYAADQYNGALYVCYRPDGRGGLSWLRYELEGQTWTVPQQVPDMLSSLPPALVAYHGLLYLVCVERVTGVERPVKWRTYDSETNTWSRVQMVPKAQTFNGVHAAALNKLLYVTLRDENQNLSWLTYDSKTGEWSDPKRIPGVTSSFQWDVAAAGGRLFVVSTDASGSSGPLRWTAYDPESRKWSPPQEIVGTDDAWTVAITPDKGLLRAFFQTSYPNYGWWWVSYDIENQKWGDAEKASGVKWYNYPDFAPFAGPLYAVHQDRA</sequence>
<comment type="caution">
    <text evidence="3">The sequence shown here is derived from an EMBL/GenBank/DDBJ whole genome shotgun (WGS) entry which is preliminary data.</text>
</comment>
<protein>
    <recommendedName>
        <fullName evidence="5">Sialidase domain-containing protein</fullName>
    </recommendedName>
</protein>
<dbReference type="PANTHER" id="PTHR24412">
    <property type="entry name" value="KELCH PROTEIN"/>
    <property type="match status" value="1"/>
</dbReference>
<keyword evidence="4" id="KW-1185">Reference proteome</keyword>